<evidence type="ECO:0000313" key="2">
    <source>
        <dbReference type="Proteomes" id="UP000032142"/>
    </source>
</evidence>
<gene>
    <name evidence="1" type="ORF">F383_27668</name>
</gene>
<name>A0A0B0PAN2_GOSAR</name>
<protein>
    <submittedName>
        <fullName evidence="1">Uncharacterized protein</fullName>
    </submittedName>
</protein>
<sequence length="26" mass="3145">MAKYQITLSKYRPTHLAKFIMKHIPK</sequence>
<dbReference type="Proteomes" id="UP000032142">
    <property type="component" value="Unassembled WGS sequence"/>
</dbReference>
<proteinExistence type="predicted"/>
<organism evidence="1 2">
    <name type="scientific">Gossypium arboreum</name>
    <name type="common">Tree cotton</name>
    <name type="synonym">Gossypium nanking</name>
    <dbReference type="NCBI Taxonomy" id="29729"/>
    <lineage>
        <taxon>Eukaryota</taxon>
        <taxon>Viridiplantae</taxon>
        <taxon>Streptophyta</taxon>
        <taxon>Embryophyta</taxon>
        <taxon>Tracheophyta</taxon>
        <taxon>Spermatophyta</taxon>
        <taxon>Magnoliopsida</taxon>
        <taxon>eudicotyledons</taxon>
        <taxon>Gunneridae</taxon>
        <taxon>Pentapetalae</taxon>
        <taxon>rosids</taxon>
        <taxon>malvids</taxon>
        <taxon>Malvales</taxon>
        <taxon>Malvaceae</taxon>
        <taxon>Malvoideae</taxon>
        <taxon>Gossypium</taxon>
    </lineage>
</organism>
<dbReference type="EMBL" id="KN418359">
    <property type="protein sequence ID" value="KHG21384.1"/>
    <property type="molecule type" value="Genomic_DNA"/>
</dbReference>
<evidence type="ECO:0000313" key="1">
    <source>
        <dbReference type="EMBL" id="KHG21384.1"/>
    </source>
</evidence>
<accession>A0A0B0PAN2</accession>
<dbReference type="AlphaFoldDB" id="A0A0B0PAN2"/>
<reference evidence="2" key="1">
    <citation type="submission" date="2014-09" db="EMBL/GenBank/DDBJ databases">
        <authorList>
            <person name="Mudge J."/>
            <person name="Ramaraj T."/>
            <person name="Lindquist I.E."/>
            <person name="Bharti A.K."/>
            <person name="Sundararajan A."/>
            <person name="Cameron C.T."/>
            <person name="Woodward J.E."/>
            <person name="May G.D."/>
            <person name="Brubaker C."/>
            <person name="Broadhvest J."/>
            <person name="Wilkins T.A."/>
        </authorList>
    </citation>
    <scope>NUCLEOTIDE SEQUENCE</scope>
    <source>
        <strain evidence="2">cv. AKA8401</strain>
    </source>
</reference>
<keyword evidence="2" id="KW-1185">Reference proteome</keyword>